<organism evidence="3 4">
    <name type="scientific">Pseudomonas oryzihabitans</name>
    <dbReference type="NCBI Taxonomy" id="47885"/>
    <lineage>
        <taxon>Bacteria</taxon>
        <taxon>Pseudomonadati</taxon>
        <taxon>Pseudomonadota</taxon>
        <taxon>Gammaproteobacteria</taxon>
        <taxon>Pseudomonadales</taxon>
        <taxon>Pseudomonadaceae</taxon>
        <taxon>Pseudomonas</taxon>
    </lineage>
</organism>
<sequence length="233" mass="25805">MDANKQKILERVAKCFALAKDAGAAPNEAETALRQARKLMQQHDLMDTNVQAVLASEALVATGTRRAPADWLHKLALACAHAFDCDPIACRERRLGWAFKFIGIGLGPEMASYAYSALHQQLIAARKAYVRSLTRCKLATKRRRGQLFAEAWIDAVSIRVSEFAQDKPIETQQVIDAYVRSYHPDLKTSDLAYLEAKGHDIRAVYQGFKVGAQAQLNRGVGQQRDQVALGGRP</sequence>
<name>A0A2Z5ACJ4_9PSED</name>
<reference evidence="3 4" key="1">
    <citation type="submission" date="2017-06" db="EMBL/GenBank/DDBJ databases">
        <title>Evolution towards high GC content and high-temperature stress adaptation in endophytic Pseudomonas oryzihabitans impacted its plant-growth promoting traits.</title>
        <authorList>
            <person name="Nascimento F.X."/>
        </authorList>
    </citation>
    <scope>NUCLEOTIDE SEQUENCE [LARGE SCALE GENOMIC DNA]</scope>
    <source>
        <strain evidence="3 4">MS8</strain>
    </source>
</reference>
<protein>
    <submittedName>
        <fullName evidence="3">Uncharacterized protein</fullName>
    </submittedName>
</protein>
<dbReference type="EMBL" id="CP022198">
    <property type="protein sequence ID" value="AXA67706.1"/>
    <property type="molecule type" value="Genomic_DNA"/>
</dbReference>
<evidence type="ECO:0000259" key="2">
    <source>
        <dbReference type="Pfam" id="PF23771"/>
    </source>
</evidence>
<dbReference type="RefSeq" id="WP_208691783.1">
    <property type="nucleotide sequence ID" value="NZ_CP022198.1"/>
</dbReference>
<dbReference type="Proteomes" id="UP000250579">
    <property type="component" value="Chromosome"/>
</dbReference>
<dbReference type="InterPro" id="IPR055592">
    <property type="entry name" value="DUF7168"/>
</dbReference>
<dbReference type="Pfam" id="PF23771">
    <property type="entry name" value="DUF7168"/>
    <property type="match status" value="1"/>
</dbReference>
<proteinExistence type="predicted"/>
<dbReference type="InterPro" id="IPR016868">
    <property type="entry name" value="Phage_B3_Orf5"/>
</dbReference>
<feature type="domain" description="DUF7168" evidence="2">
    <location>
        <begin position="61"/>
        <end position="188"/>
    </location>
</feature>
<dbReference type="InterPro" id="IPR024498">
    <property type="entry name" value="DUF2786"/>
</dbReference>
<feature type="domain" description="DUF2786" evidence="1">
    <location>
        <begin position="7"/>
        <end position="45"/>
    </location>
</feature>
<dbReference type="PIRSF" id="PIRSF028111">
    <property type="entry name" value="UCP028111"/>
    <property type="match status" value="1"/>
</dbReference>
<evidence type="ECO:0000259" key="1">
    <source>
        <dbReference type="Pfam" id="PF10979"/>
    </source>
</evidence>
<gene>
    <name evidence="3" type="ORF">CE139_18395</name>
</gene>
<dbReference type="Pfam" id="PF10979">
    <property type="entry name" value="DUF2786"/>
    <property type="match status" value="1"/>
</dbReference>
<evidence type="ECO:0000313" key="4">
    <source>
        <dbReference type="Proteomes" id="UP000250579"/>
    </source>
</evidence>
<dbReference type="AlphaFoldDB" id="A0A2Z5ACJ4"/>
<evidence type="ECO:0000313" key="3">
    <source>
        <dbReference type="EMBL" id="AXA67706.1"/>
    </source>
</evidence>
<accession>A0A2Z5ACJ4</accession>